<dbReference type="GO" id="GO:0055129">
    <property type="term" value="P:L-proline biosynthetic process"/>
    <property type="evidence" value="ECO:0007669"/>
    <property type="project" value="TreeGrafter"/>
</dbReference>
<evidence type="ECO:0000256" key="1">
    <source>
        <dbReference type="ARBA" id="ARBA00005525"/>
    </source>
</evidence>
<dbReference type="AlphaFoldDB" id="A0A858SW15"/>
<evidence type="ECO:0000259" key="3">
    <source>
        <dbReference type="Pfam" id="PF03807"/>
    </source>
</evidence>
<comment type="similarity">
    <text evidence="1">Belongs to the pyrroline-5-carboxylate reductase family.</text>
</comment>
<dbReference type="InterPro" id="IPR036291">
    <property type="entry name" value="NAD(P)-bd_dom_sf"/>
</dbReference>
<dbReference type="SUPFAM" id="SSF51735">
    <property type="entry name" value="NAD(P)-binding Rossmann-fold domains"/>
    <property type="match status" value="1"/>
</dbReference>
<accession>A0A858SW15</accession>
<protein>
    <submittedName>
        <fullName evidence="4">NAD(P)-binding domain-containing protein</fullName>
    </submittedName>
</protein>
<dbReference type="GO" id="GO:0004735">
    <property type="term" value="F:pyrroline-5-carboxylate reductase activity"/>
    <property type="evidence" value="ECO:0007669"/>
    <property type="project" value="TreeGrafter"/>
</dbReference>
<dbReference type="EMBL" id="CP048788">
    <property type="protein sequence ID" value="QJF51671.1"/>
    <property type="molecule type" value="Genomic_DNA"/>
</dbReference>
<keyword evidence="2" id="KW-0560">Oxidoreductase</keyword>
<organism evidence="4 5">
    <name type="scientific">Roseobacter ponti</name>
    <dbReference type="NCBI Taxonomy" id="1891787"/>
    <lineage>
        <taxon>Bacteria</taxon>
        <taxon>Pseudomonadati</taxon>
        <taxon>Pseudomonadota</taxon>
        <taxon>Alphaproteobacteria</taxon>
        <taxon>Rhodobacterales</taxon>
        <taxon>Roseobacteraceae</taxon>
        <taxon>Roseobacter</taxon>
    </lineage>
</organism>
<dbReference type="PANTHER" id="PTHR11645:SF0">
    <property type="entry name" value="PYRROLINE-5-CARBOXYLATE REDUCTASE 3"/>
    <property type="match status" value="1"/>
</dbReference>
<evidence type="ECO:0000313" key="4">
    <source>
        <dbReference type="EMBL" id="QJF51671.1"/>
    </source>
</evidence>
<name>A0A858SW15_9RHOB</name>
<feature type="domain" description="Pyrroline-5-carboxylate reductase catalytic N-terminal" evidence="3">
    <location>
        <begin position="4"/>
        <end position="91"/>
    </location>
</feature>
<dbReference type="Pfam" id="PF03807">
    <property type="entry name" value="F420_oxidored"/>
    <property type="match status" value="1"/>
</dbReference>
<evidence type="ECO:0000256" key="2">
    <source>
        <dbReference type="ARBA" id="ARBA00023002"/>
    </source>
</evidence>
<dbReference type="Gene3D" id="3.40.50.720">
    <property type="entry name" value="NAD(P)-binding Rossmann-like Domain"/>
    <property type="match status" value="1"/>
</dbReference>
<evidence type="ECO:0000313" key="5">
    <source>
        <dbReference type="Proteomes" id="UP000503308"/>
    </source>
</evidence>
<dbReference type="InterPro" id="IPR028939">
    <property type="entry name" value="P5C_Rdtase_cat_N"/>
</dbReference>
<dbReference type="Proteomes" id="UP000503308">
    <property type="component" value="Chromosome"/>
</dbReference>
<reference evidence="4 5" key="1">
    <citation type="submission" date="2020-02" db="EMBL/GenBank/DDBJ databases">
        <title>Genome sequence of Roseobacter ponti.</title>
        <authorList>
            <person name="Hollensteiner J."/>
            <person name="Schneider D."/>
            <person name="Poehlein A."/>
            <person name="Daniel R."/>
        </authorList>
    </citation>
    <scope>NUCLEOTIDE SEQUENCE [LARGE SCALE GENOMIC DNA]</scope>
    <source>
        <strain evidence="4 5">DSM 106830</strain>
    </source>
</reference>
<dbReference type="RefSeq" id="WP_169640888.1">
    <property type="nucleotide sequence ID" value="NZ_CP048788.1"/>
</dbReference>
<dbReference type="PANTHER" id="PTHR11645">
    <property type="entry name" value="PYRROLINE-5-CARBOXYLATE REDUCTASE"/>
    <property type="match status" value="1"/>
</dbReference>
<proteinExistence type="inferred from homology"/>
<keyword evidence="5" id="KW-1185">Reference proteome</keyword>
<dbReference type="KEGG" id="rpon:G3256_11110"/>
<gene>
    <name evidence="4" type="ORF">G3256_11110</name>
</gene>
<sequence>MSDIGFIGTGHIAAPMVRFLAERGHSVCVSDRNAQTAQELSASHGVAVAAGQQVLDRSDIVFLCLRPGVAPDVLQGLTFRADQQIISVMAGVSLAALAQHCAPATGFTLTIPLGYLEQGGCPLPACPDPALLSRLFAPENPVIGVSDEAAFGMHFAICAMVPGILDLMNTGAGWLASQTGDRESAVRYTCQLLAGFLSALPPGDEDQLFRERDALATDDTLSLMMTRGLRDGGAHKALESALSAIGQRLESGP</sequence>